<accession>A0AA96WJF8</accession>
<protein>
    <submittedName>
        <fullName evidence="1">Uncharacterized protein</fullName>
    </submittedName>
</protein>
<gene>
    <name evidence="1" type="ORF">HJG54_25110</name>
</gene>
<dbReference type="EMBL" id="CP053586">
    <property type="protein sequence ID" value="WNZ25790.1"/>
    <property type="molecule type" value="Genomic_DNA"/>
</dbReference>
<dbReference type="RefSeq" id="WP_316431957.1">
    <property type="nucleotide sequence ID" value="NZ_CP053586.1"/>
</dbReference>
<sequence>MGRAIACNELFDQRPVILLEDKQAFWQMTHEYVENVAASIALAITNDRATGRIYNLGEATTPTLLQRIQLLGRIVGWDGEVVRLPTEKLPAHLQMNLQWQYHFATDTGQIREELGYVEPISVEEALRRTIAWEKDNLLDSNRTELLEQYHAEAAVMTQSSTGE</sequence>
<dbReference type="AlphaFoldDB" id="A0AA96WJF8"/>
<proteinExistence type="predicted"/>
<dbReference type="SUPFAM" id="SSF51735">
    <property type="entry name" value="NAD(P)-binding Rossmann-fold domains"/>
    <property type="match status" value="1"/>
</dbReference>
<evidence type="ECO:0000313" key="1">
    <source>
        <dbReference type="EMBL" id="WNZ25790.1"/>
    </source>
</evidence>
<dbReference type="Gene3D" id="3.40.50.720">
    <property type="entry name" value="NAD(P)-binding Rossmann-like Domain"/>
    <property type="match status" value="1"/>
</dbReference>
<reference evidence="1" key="1">
    <citation type="submission" date="2020-05" db="EMBL/GenBank/DDBJ databases">
        <authorList>
            <person name="Zhu T."/>
            <person name="Keshari N."/>
            <person name="Lu X."/>
        </authorList>
    </citation>
    <scope>NUCLEOTIDE SEQUENCE</scope>
    <source>
        <strain evidence="1">NK1-12</strain>
    </source>
</reference>
<organism evidence="1">
    <name type="scientific">Leptolyngbya sp. NK1-12</name>
    <dbReference type="NCBI Taxonomy" id="2547451"/>
    <lineage>
        <taxon>Bacteria</taxon>
        <taxon>Bacillati</taxon>
        <taxon>Cyanobacteriota</taxon>
        <taxon>Cyanophyceae</taxon>
        <taxon>Leptolyngbyales</taxon>
        <taxon>Leptolyngbyaceae</taxon>
        <taxon>Leptolyngbya group</taxon>
        <taxon>Leptolyngbya</taxon>
    </lineage>
</organism>
<name>A0AA96WJF8_9CYAN</name>
<dbReference type="InterPro" id="IPR036291">
    <property type="entry name" value="NAD(P)-bd_dom_sf"/>
</dbReference>